<name>A0A2V1DU13_9PLEO</name>
<evidence type="ECO:0000256" key="4">
    <source>
        <dbReference type="ARBA" id="ARBA00023136"/>
    </source>
</evidence>
<evidence type="ECO:0000313" key="8">
    <source>
        <dbReference type="EMBL" id="PVI01569.1"/>
    </source>
</evidence>
<evidence type="ECO:0000259" key="7">
    <source>
        <dbReference type="Pfam" id="PF20684"/>
    </source>
</evidence>
<evidence type="ECO:0000256" key="6">
    <source>
        <dbReference type="SAM" id="Phobius"/>
    </source>
</evidence>
<reference evidence="8 9" key="1">
    <citation type="journal article" date="2018" name="Sci. Rep.">
        <title>Comparative genomics provides insights into the lifestyle and reveals functional heterogeneity of dark septate endophytic fungi.</title>
        <authorList>
            <person name="Knapp D.G."/>
            <person name="Nemeth J.B."/>
            <person name="Barry K."/>
            <person name="Hainaut M."/>
            <person name="Henrissat B."/>
            <person name="Johnson J."/>
            <person name="Kuo A."/>
            <person name="Lim J.H.P."/>
            <person name="Lipzen A."/>
            <person name="Nolan M."/>
            <person name="Ohm R.A."/>
            <person name="Tamas L."/>
            <person name="Grigoriev I.V."/>
            <person name="Spatafora J.W."/>
            <person name="Nagy L.G."/>
            <person name="Kovacs G.M."/>
        </authorList>
    </citation>
    <scope>NUCLEOTIDE SEQUENCE [LARGE SCALE GENOMIC DNA]</scope>
    <source>
        <strain evidence="8 9">DSE2036</strain>
    </source>
</reference>
<comment type="subcellular location">
    <subcellularLocation>
        <location evidence="1">Membrane</location>
        <topology evidence="1">Multi-pass membrane protein</topology>
    </subcellularLocation>
</comment>
<keyword evidence="9" id="KW-1185">Reference proteome</keyword>
<gene>
    <name evidence="8" type="ORF">DM02DRAFT_671131</name>
</gene>
<protein>
    <recommendedName>
        <fullName evidence="7">Rhodopsin domain-containing protein</fullName>
    </recommendedName>
</protein>
<dbReference type="STRING" id="97972.A0A2V1DU13"/>
<dbReference type="EMBL" id="KZ805355">
    <property type="protein sequence ID" value="PVI01569.1"/>
    <property type="molecule type" value="Genomic_DNA"/>
</dbReference>
<proteinExistence type="inferred from homology"/>
<evidence type="ECO:0000256" key="3">
    <source>
        <dbReference type="ARBA" id="ARBA00022989"/>
    </source>
</evidence>
<feature type="transmembrane region" description="Helical" evidence="6">
    <location>
        <begin position="49"/>
        <end position="76"/>
    </location>
</feature>
<feature type="transmembrane region" description="Helical" evidence="6">
    <location>
        <begin position="96"/>
        <end position="123"/>
    </location>
</feature>
<feature type="transmembrane region" description="Helical" evidence="6">
    <location>
        <begin position="220"/>
        <end position="242"/>
    </location>
</feature>
<evidence type="ECO:0000256" key="1">
    <source>
        <dbReference type="ARBA" id="ARBA00004141"/>
    </source>
</evidence>
<organism evidence="8 9">
    <name type="scientific">Periconia macrospinosa</name>
    <dbReference type="NCBI Taxonomy" id="97972"/>
    <lineage>
        <taxon>Eukaryota</taxon>
        <taxon>Fungi</taxon>
        <taxon>Dikarya</taxon>
        <taxon>Ascomycota</taxon>
        <taxon>Pezizomycotina</taxon>
        <taxon>Dothideomycetes</taxon>
        <taxon>Pleosporomycetidae</taxon>
        <taxon>Pleosporales</taxon>
        <taxon>Massarineae</taxon>
        <taxon>Periconiaceae</taxon>
        <taxon>Periconia</taxon>
    </lineage>
</organism>
<accession>A0A2V1DU13</accession>
<keyword evidence="4 6" id="KW-0472">Membrane</keyword>
<dbReference type="PANTHER" id="PTHR33048:SF57">
    <property type="entry name" value="INTEGRAL MEMBRANE PROTEIN-RELATED"/>
    <property type="match status" value="1"/>
</dbReference>
<dbReference type="InterPro" id="IPR049326">
    <property type="entry name" value="Rhodopsin_dom_fungi"/>
</dbReference>
<keyword evidence="2 6" id="KW-0812">Transmembrane</keyword>
<feature type="transmembrane region" description="Helical" evidence="6">
    <location>
        <begin position="135"/>
        <end position="161"/>
    </location>
</feature>
<dbReference type="PANTHER" id="PTHR33048">
    <property type="entry name" value="PTH11-LIKE INTEGRAL MEMBRANE PROTEIN (AFU_ORTHOLOGUE AFUA_5G11245)"/>
    <property type="match status" value="1"/>
</dbReference>
<feature type="domain" description="Rhodopsin" evidence="7">
    <location>
        <begin position="33"/>
        <end position="280"/>
    </location>
</feature>
<dbReference type="GO" id="GO:0016020">
    <property type="term" value="C:membrane"/>
    <property type="evidence" value="ECO:0007669"/>
    <property type="project" value="UniProtKB-SubCell"/>
</dbReference>
<sequence length="339" mass="37066">MVDSLRGLETTKGLSLFVTTIVFMLLCLVIGGLRVWAKMIAKQTWKTHDWLALGALACITGYSVICILCVYPGTIGMHLAAAFALGPNVMRTTLKIFYASGFLWISATTLLKMSLLHFYLGIFLNRNVSTGRSMILRYAAFGVYSIVILYYIAHVSLLLAICRPISLQWNPANPDGHCGDIKKQEISSCAVNIILDLAIVILPMPALLKLQIPTSKKIGLAGLLSLGVTICIINITRLGLIVTHDNSDFTYTSSDVGLLTGMEVWIGYITASLPTLGPLFMQGKMQTQANVQKYYRSRSTGQSSRPSKKSFGASVLETNASFERLNEAEGIALESRDVK</sequence>
<comment type="similarity">
    <text evidence="5">Belongs to the SAT4 family.</text>
</comment>
<dbReference type="InterPro" id="IPR052337">
    <property type="entry name" value="SAT4-like"/>
</dbReference>
<feature type="transmembrane region" description="Helical" evidence="6">
    <location>
        <begin position="262"/>
        <end position="281"/>
    </location>
</feature>
<dbReference type="Pfam" id="PF20684">
    <property type="entry name" value="Fung_rhodopsin"/>
    <property type="match status" value="1"/>
</dbReference>
<evidence type="ECO:0000256" key="2">
    <source>
        <dbReference type="ARBA" id="ARBA00022692"/>
    </source>
</evidence>
<dbReference type="Proteomes" id="UP000244855">
    <property type="component" value="Unassembled WGS sequence"/>
</dbReference>
<feature type="transmembrane region" description="Helical" evidence="6">
    <location>
        <begin position="14"/>
        <end position="37"/>
    </location>
</feature>
<dbReference type="OrthoDB" id="10017208at2759"/>
<evidence type="ECO:0000313" key="9">
    <source>
        <dbReference type="Proteomes" id="UP000244855"/>
    </source>
</evidence>
<keyword evidence="3 6" id="KW-1133">Transmembrane helix</keyword>
<dbReference type="AlphaFoldDB" id="A0A2V1DU13"/>
<evidence type="ECO:0000256" key="5">
    <source>
        <dbReference type="ARBA" id="ARBA00038359"/>
    </source>
</evidence>
<feature type="transmembrane region" description="Helical" evidence="6">
    <location>
        <begin position="190"/>
        <end position="208"/>
    </location>
</feature>